<dbReference type="SUPFAM" id="SSF53649">
    <property type="entry name" value="Alkaline phosphatase-like"/>
    <property type="match status" value="1"/>
</dbReference>
<organism evidence="11 12">
    <name type="scientific">Colwellia echini</name>
    <dbReference type="NCBI Taxonomy" id="1982103"/>
    <lineage>
        <taxon>Bacteria</taxon>
        <taxon>Pseudomonadati</taxon>
        <taxon>Pseudomonadota</taxon>
        <taxon>Gammaproteobacteria</taxon>
        <taxon>Alteromonadales</taxon>
        <taxon>Colwelliaceae</taxon>
        <taxon>Colwellia</taxon>
    </lineage>
</organism>
<dbReference type="InterPro" id="IPR001952">
    <property type="entry name" value="Alkaline_phosphatase"/>
</dbReference>
<evidence type="ECO:0000256" key="5">
    <source>
        <dbReference type="ARBA" id="ARBA00022723"/>
    </source>
</evidence>
<dbReference type="PRINTS" id="PR00113">
    <property type="entry name" value="ALKPHPHTASE"/>
</dbReference>
<name>A0ABY3MTQ1_9GAMM</name>
<dbReference type="Gene3D" id="1.10.60.40">
    <property type="match status" value="1"/>
</dbReference>
<evidence type="ECO:0000256" key="9">
    <source>
        <dbReference type="RuleBase" id="RU003946"/>
    </source>
</evidence>
<dbReference type="RefSeq" id="WP_101345738.1">
    <property type="nucleotide sequence ID" value="NZ_PJAI02000022.1"/>
</dbReference>
<keyword evidence="6" id="KW-0378">Hydrolase</keyword>
<dbReference type="InterPro" id="IPR017850">
    <property type="entry name" value="Alkaline_phosphatase_core_sf"/>
</dbReference>
<dbReference type="CDD" id="cd16012">
    <property type="entry name" value="ALP"/>
    <property type="match status" value="1"/>
</dbReference>
<dbReference type="SMART" id="SM00098">
    <property type="entry name" value="alkPPc"/>
    <property type="match status" value="1"/>
</dbReference>
<keyword evidence="10" id="KW-0732">Signal</keyword>
<evidence type="ECO:0000256" key="10">
    <source>
        <dbReference type="SAM" id="SignalP"/>
    </source>
</evidence>
<evidence type="ECO:0000256" key="3">
    <source>
        <dbReference type="ARBA" id="ARBA00005984"/>
    </source>
</evidence>
<evidence type="ECO:0000256" key="4">
    <source>
        <dbReference type="ARBA" id="ARBA00022553"/>
    </source>
</evidence>
<dbReference type="PANTHER" id="PTHR11596:SF5">
    <property type="entry name" value="ALKALINE PHOSPHATASE"/>
    <property type="match status" value="1"/>
</dbReference>
<dbReference type="InterPro" id="IPR018299">
    <property type="entry name" value="Alkaline_phosphatase_AS"/>
</dbReference>
<evidence type="ECO:0000313" key="12">
    <source>
        <dbReference type="Proteomes" id="UP000815846"/>
    </source>
</evidence>
<evidence type="ECO:0000256" key="8">
    <source>
        <dbReference type="ARBA" id="ARBA00022842"/>
    </source>
</evidence>
<evidence type="ECO:0000313" key="11">
    <source>
        <dbReference type="EMBL" id="TYK64570.1"/>
    </source>
</evidence>
<feature type="signal peptide" evidence="10">
    <location>
        <begin position="1"/>
        <end position="32"/>
    </location>
</feature>
<dbReference type="Pfam" id="PF00245">
    <property type="entry name" value="Alk_phosphatase"/>
    <property type="match status" value="1"/>
</dbReference>
<dbReference type="PROSITE" id="PS00123">
    <property type="entry name" value="ALKALINE_PHOSPHATASE"/>
    <property type="match status" value="1"/>
</dbReference>
<proteinExistence type="inferred from homology"/>
<dbReference type="Gene3D" id="3.40.720.10">
    <property type="entry name" value="Alkaline Phosphatase, subunit A"/>
    <property type="match status" value="1"/>
</dbReference>
<accession>A0ABY3MTQ1</accession>
<evidence type="ECO:0000256" key="7">
    <source>
        <dbReference type="ARBA" id="ARBA00022833"/>
    </source>
</evidence>
<feature type="chain" id="PRO_5046288460" evidence="10">
    <location>
        <begin position="33"/>
        <end position="492"/>
    </location>
</feature>
<keyword evidence="4" id="KW-0597">Phosphoprotein</keyword>
<keyword evidence="7" id="KW-0862">Zinc</keyword>
<gene>
    <name evidence="11" type="ORF">CWS31_015060</name>
</gene>
<reference evidence="11 12" key="1">
    <citation type="submission" date="2019-08" db="EMBL/GenBank/DDBJ databases">
        <title>Microbe sample from Colwellia echini.</title>
        <authorList>
            <person name="Christiansen L."/>
            <person name="Pathiraja D."/>
            <person name="Schultz-Johansen M."/>
            <person name="Choi I.-G."/>
            <person name="Stougaard P."/>
        </authorList>
    </citation>
    <scope>NUCLEOTIDE SEQUENCE [LARGE SCALE GENOMIC DNA]</scope>
    <source>
        <strain evidence="11 12">A3</strain>
    </source>
</reference>
<evidence type="ECO:0000256" key="1">
    <source>
        <dbReference type="ARBA" id="ARBA00001946"/>
    </source>
</evidence>
<keyword evidence="12" id="KW-1185">Reference proteome</keyword>
<dbReference type="PANTHER" id="PTHR11596">
    <property type="entry name" value="ALKALINE PHOSPHATASE"/>
    <property type="match status" value="1"/>
</dbReference>
<comment type="cofactor">
    <cofactor evidence="1">
        <name>Mg(2+)</name>
        <dbReference type="ChEBI" id="CHEBI:18420"/>
    </cofactor>
</comment>
<protein>
    <submittedName>
        <fullName evidence="11">Alkaline phosphatase</fullName>
    </submittedName>
</protein>
<comment type="cofactor">
    <cofactor evidence="2">
        <name>Zn(2+)</name>
        <dbReference type="ChEBI" id="CHEBI:29105"/>
    </cofactor>
</comment>
<keyword evidence="5" id="KW-0479">Metal-binding</keyword>
<evidence type="ECO:0000256" key="6">
    <source>
        <dbReference type="ARBA" id="ARBA00022801"/>
    </source>
</evidence>
<keyword evidence="8" id="KW-0460">Magnesium</keyword>
<dbReference type="Proteomes" id="UP000815846">
    <property type="component" value="Unassembled WGS sequence"/>
</dbReference>
<comment type="caution">
    <text evidence="11">The sequence shown here is derived from an EMBL/GenBank/DDBJ whole genome shotgun (WGS) entry which is preliminary data.</text>
</comment>
<sequence>MNTISPLVKALALPLLISSAVIPNLFISNAQANTINHSVSHLNSEKLQHTVPKNIIMVIADGMGPAYTSAYRYYHDDPATIDIEQTVFDRHLKGRSSTYPAPVSGYVTDSAASATALATGVKTYNGAIGVDVDKQPLLTVLEWAKQQGKATGVVVTSRINHATPASYLSHNESRSNYDEIANSYIDNGIKADVYFGGGWVNFIRSDRNIVTEFQQAGFQYIDQYDQVSDLSTDKPVIGLFSEYGLPWALDDSNKYRLTPLVEAATKHLQNDKGFFMLVEASQIDWAGHNNDIAAAMHEIDDLASVMLYLETYVEDNPDTLVVLTADHSTGGFSLAAKGEYRWDPEIIRNMTQSPQSIADQIIANSNSETRSKTQLPSKEQLSNWLSFSLTDQEYSAITQVDAEFSTAHTQYLLLDEVEKQKIKDDYKVPTLAGFYRTALMDIIDKRTNTGWTTGGHTGIDVPVFAFGKQSELFTGQIDNTDIAKKIFTLLGK</sequence>
<dbReference type="EMBL" id="PJAI02000022">
    <property type="protein sequence ID" value="TYK64570.1"/>
    <property type="molecule type" value="Genomic_DNA"/>
</dbReference>
<comment type="similarity">
    <text evidence="3 9">Belongs to the alkaline phosphatase family.</text>
</comment>
<evidence type="ECO:0000256" key="2">
    <source>
        <dbReference type="ARBA" id="ARBA00001947"/>
    </source>
</evidence>